<feature type="transmembrane region" description="Helical" evidence="6">
    <location>
        <begin position="400"/>
        <end position="426"/>
    </location>
</feature>
<organism evidence="7 10">
    <name type="scientific">Rotaria magnacalcarata</name>
    <dbReference type="NCBI Taxonomy" id="392030"/>
    <lineage>
        <taxon>Eukaryota</taxon>
        <taxon>Metazoa</taxon>
        <taxon>Spiralia</taxon>
        <taxon>Gnathifera</taxon>
        <taxon>Rotifera</taxon>
        <taxon>Eurotatoria</taxon>
        <taxon>Bdelloidea</taxon>
        <taxon>Philodinida</taxon>
        <taxon>Philodinidae</taxon>
        <taxon>Rotaria</taxon>
    </lineage>
</organism>
<evidence type="ECO:0000256" key="4">
    <source>
        <dbReference type="ARBA" id="ARBA00022989"/>
    </source>
</evidence>
<dbReference type="PANTHER" id="PTHR13317">
    <property type="entry name" value="TRANSMEMBRANE ANTERIOR POSTERIOR TRANSFORMATION PROTEIN 1 HOMOLOG"/>
    <property type="match status" value="1"/>
</dbReference>
<comment type="caution">
    <text evidence="7">The sequence shown here is derived from an EMBL/GenBank/DDBJ whole genome shotgun (WGS) entry which is preliminary data.</text>
</comment>
<evidence type="ECO:0000256" key="3">
    <source>
        <dbReference type="ARBA" id="ARBA00022692"/>
    </source>
</evidence>
<dbReference type="Pfam" id="PF05346">
    <property type="entry name" value="DUF747"/>
    <property type="match status" value="1"/>
</dbReference>
<evidence type="ECO:0000313" key="9">
    <source>
        <dbReference type="EMBL" id="CAF4282229.1"/>
    </source>
</evidence>
<dbReference type="GO" id="GO:0045724">
    <property type="term" value="P:positive regulation of cilium assembly"/>
    <property type="evidence" value="ECO:0007669"/>
    <property type="project" value="TreeGrafter"/>
</dbReference>
<evidence type="ECO:0000313" key="8">
    <source>
        <dbReference type="EMBL" id="CAF3780026.1"/>
    </source>
</evidence>
<keyword evidence="11" id="KW-1185">Reference proteome</keyword>
<comment type="similarity">
    <text evidence="2">Belongs to the TAPT1 family.</text>
</comment>
<reference evidence="7" key="1">
    <citation type="submission" date="2021-02" db="EMBL/GenBank/DDBJ databases">
        <authorList>
            <person name="Nowell W R."/>
        </authorList>
    </citation>
    <scope>NUCLEOTIDE SEQUENCE</scope>
</reference>
<dbReference type="AlphaFoldDB" id="A0A818YTM1"/>
<keyword evidence="5 6" id="KW-0472">Membrane</keyword>
<evidence type="ECO:0000256" key="5">
    <source>
        <dbReference type="ARBA" id="ARBA00023136"/>
    </source>
</evidence>
<comment type="subcellular location">
    <subcellularLocation>
        <location evidence="1">Membrane</location>
        <topology evidence="1">Multi-pass membrane protein</topology>
    </subcellularLocation>
</comment>
<dbReference type="Proteomes" id="UP000663842">
    <property type="component" value="Unassembled WGS sequence"/>
</dbReference>
<evidence type="ECO:0000256" key="6">
    <source>
        <dbReference type="SAM" id="Phobius"/>
    </source>
</evidence>
<dbReference type="GO" id="GO:0005789">
    <property type="term" value="C:endoplasmic reticulum membrane"/>
    <property type="evidence" value="ECO:0007669"/>
    <property type="project" value="TreeGrafter"/>
</dbReference>
<protein>
    <submittedName>
        <fullName evidence="7">Uncharacterized protein</fullName>
    </submittedName>
</protein>
<dbReference type="PANTHER" id="PTHR13317:SF4">
    <property type="entry name" value="TRANSMEMBRANE ANTERIOR POSTERIOR TRANSFORMATION PROTEIN 1 HOMOLOG"/>
    <property type="match status" value="1"/>
</dbReference>
<accession>A0A818YTM1</accession>
<proteinExistence type="inferred from homology"/>
<feature type="transmembrane region" description="Helical" evidence="6">
    <location>
        <begin position="375"/>
        <end position="394"/>
    </location>
</feature>
<dbReference type="Proteomes" id="UP000676336">
    <property type="component" value="Unassembled WGS sequence"/>
</dbReference>
<name>A0A818YTM1_9BILA</name>
<evidence type="ECO:0000313" key="7">
    <source>
        <dbReference type="EMBL" id="CAF3755468.1"/>
    </source>
</evidence>
<dbReference type="InterPro" id="IPR008010">
    <property type="entry name" value="Tatp1"/>
</dbReference>
<evidence type="ECO:0000313" key="11">
    <source>
        <dbReference type="Proteomes" id="UP000663866"/>
    </source>
</evidence>
<evidence type="ECO:0000256" key="2">
    <source>
        <dbReference type="ARBA" id="ARBA00008803"/>
    </source>
</evidence>
<dbReference type="GO" id="GO:0036064">
    <property type="term" value="C:ciliary basal body"/>
    <property type="evidence" value="ECO:0007669"/>
    <property type="project" value="TreeGrafter"/>
</dbReference>
<dbReference type="EMBL" id="CAJOBF010000134">
    <property type="protein sequence ID" value="CAF3755468.1"/>
    <property type="molecule type" value="Genomic_DNA"/>
</dbReference>
<gene>
    <name evidence="8" type="ORF">OVN521_LOCUS2733</name>
    <name evidence="9" type="ORF">SMN809_LOCUS25307</name>
    <name evidence="7" type="ORF">UXM345_LOCUS2253</name>
</gene>
<evidence type="ECO:0000256" key="1">
    <source>
        <dbReference type="ARBA" id="ARBA00004141"/>
    </source>
</evidence>
<feature type="transmembrane region" description="Helical" evidence="6">
    <location>
        <begin position="211"/>
        <end position="234"/>
    </location>
</feature>
<dbReference type="Proteomes" id="UP000663866">
    <property type="component" value="Unassembled WGS sequence"/>
</dbReference>
<feature type="transmembrane region" description="Helical" evidence="6">
    <location>
        <begin position="307"/>
        <end position="325"/>
    </location>
</feature>
<feature type="transmembrane region" description="Helical" evidence="6">
    <location>
        <begin position="141"/>
        <end position="162"/>
    </location>
</feature>
<sequence length="595" mass="68667">MTETMTNSQRIPLSFWRFIQAEFTRDYMLECEEQKYLEKRERIYNFLLMSSSLEKLNIFRKNNFYPRGTTEIDEVGNFVFREFMLYGFCQCLDTFLYVWTFLPMRITLALMQAIGTLCRFRTSKPNRLFEPAQIIDMVKGLVVLGCAAPMCFMDISVVYHIVRAQAAIKLYMFFNMLEVCDRLLSSFGQDTLDAVYWTATEPRRKHSAWKLLLWLIIAITYCTIHAILVLLQAITLNVAFNSQNKMLLIIMLTNNFIELKHSVFKKFDRNNLFQLSCSDCRERFHYVILLFVVCVRNLDQFNWDMSQFWPLIDFIVVVFVVEFFVDWVKHGFILKFNELSSEVYREYILSLALDMVKTKQDIALSDYTDLLSRRLGFIPLPFACLIFGVLFQTINVKTVLAFVNVLLTFLCLFATKLAVGTILLGVSCEYITNNRKESIISAVPIKDQMTNTNVATSDQPTVETTTIITQPIEKTHTRSMSLVHLNRLISKQELCQPSTLPSVDGGDELNETSFRDADDNYQCLTNDQNCPPVSIFSKASTPSVSNIENINNNNSSTIITNKDEGIVFTAQSSTPNRKQDLNDVQRYKMCGNSII</sequence>
<keyword evidence="3 6" id="KW-0812">Transmembrane</keyword>
<evidence type="ECO:0000313" key="10">
    <source>
        <dbReference type="Proteomes" id="UP000663842"/>
    </source>
</evidence>
<dbReference type="EMBL" id="CAJOBI010032891">
    <property type="protein sequence ID" value="CAF4282229.1"/>
    <property type="molecule type" value="Genomic_DNA"/>
</dbReference>
<dbReference type="EMBL" id="CAJOBG010000222">
    <property type="protein sequence ID" value="CAF3780026.1"/>
    <property type="molecule type" value="Genomic_DNA"/>
</dbReference>
<keyword evidence="4 6" id="KW-1133">Transmembrane helix</keyword>